<evidence type="ECO:0000256" key="6">
    <source>
        <dbReference type="PROSITE-ProRule" id="PRU00460"/>
    </source>
</evidence>
<feature type="disulfide bond" evidence="6">
    <location>
        <begin position="377"/>
        <end position="394"/>
    </location>
</feature>
<dbReference type="PROSITE" id="PS01248">
    <property type="entry name" value="EGF_LAM_1"/>
    <property type="match status" value="1"/>
</dbReference>
<dbReference type="AlphaFoldDB" id="A0A9P0KKE6"/>
<dbReference type="GO" id="GO:0007155">
    <property type="term" value="P:cell adhesion"/>
    <property type="evidence" value="ECO:0007669"/>
    <property type="project" value="UniProtKB-ARBA"/>
</dbReference>
<dbReference type="PROSITE" id="PS01186">
    <property type="entry name" value="EGF_2"/>
    <property type="match status" value="1"/>
</dbReference>
<dbReference type="PANTHER" id="PTHR24044:SF509">
    <property type="match status" value="1"/>
</dbReference>
<keyword evidence="3" id="KW-0325">Glycoprotein</keyword>
<dbReference type="InterPro" id="IPR001791">
    <property type="entry name" value="Laminin_G"/>
</dbReference>
<dbReference type="InterPro" id="IPR002049">
    <property type="entry name" value="LE_dom"/>
</dbReference>
<dbReference type="PRINTS" id="PR00011">
    <property type="entry name" value="EGFLAMININ"/>
</dbReference>
<feature type="domain" description="Laminin EGF-like" evidence="9">
    <location>
        <begin position="375"/>
        <end position="422"/>
    </location>
</feature>
<dbReference type="GO" id="GO:0048731">
    <property type="term" value="P:system development"/>
    <property type="evidence" value="ECO:0007669"/>
    <property type="project" value="UniProtKB-ARBA"/>
</dbReference>
<accession>A0A9P0KKE6</accession>
<dbReference type="Pfam" id="PF02210">
    <property type="entry name" value="Laminin_G_2"/>
    <property type="match status" value="1"/>
</dbReference>
<dbReference type="PROSITE" id="PS50025">
    <property type="entry name" value="LAM_G_DOMAIN"/>
    <property type="match status" value="1"/>
</dbReference>
<gene>
    <name evidence="10" type="ORF">ACAOBT_LOCUS12272</name>
</gene>
<evidence type="ECO:0000259" key="9">
    <source>
        <dbReference type="PROSITE" id="PS50027"/>
    </source>
</evidence>
<keyword evidence="2 6" id="KW-1015">Disulfide bond</keyword>
<evidence type="ECO:0000256" key="5">
    <source>
        <dbReference type="PROSITE-ProRule" id="PRU00076"/>
    </source>
</evidence>
<dbReference type="InterPro" id="IPR050906">
    <property type="entry name" value="Notch_signaling"/>
</dbReference>
<dbReference type="InterPro" id="IPR013320">
    <property type="entry name" value="ConA-like_dom_sf"/>
</dbReference>
<dbReference type="SMART" id="SM00180">
    <property type="entry name" value="EGF_Lam"/>
    <property type="match status" value="1"/>
</dbReference>
<dbReference type="EMBL" id="CAKOFQ010006850">
    <property type="protein sequence ID" value="CAH1976683.1"/>
    <property type="molecule type" value="Genomic_DNA"/>
</dbReference>
<feature type="disulfide bond" evidence="6">
    <location>
        <begin position="396"/>
        <end position="405"/>
    </location>
</feature>
<dbReference type="CDD" id="cd00110">
    <property type="entry name" value="LamG"/>
    <property type="match status" value="1"/>
</dbReference>
<feature type="domain" description="EGF-like" evidence="8">
    <location>
        <begin position="270"/>
        <end position="309"/>
    </location>
</feature>
<evidence type="ECO:0000259" key="8">
    <source>
        <dbReference type="PROSITE" id="PS50026"/>
    </source>
</evidence>
<comment type="caution">
    <text evidence="10">The sequence shown here is derived from an EMBL/GenBank/DDBJ whole genome shotgun (WGS) entry which is preliminary data.</text>
</comment>
<dbReference type="PROSITE" id="PS50027">
    <property type="entry name" value="EGF_LAM_2"/>
    <property type="match status" value="1"/>
</dbReference>
<evidence type="ECO:0000313" key="11">
    <source>
        <dbReference type="Proteomes" id="UP001152888"/>
    </source>
</evidence>
<sequence length="436" mass="47548">YSGEGQIEARNFDGCISDVKIDNRPLNLASYVTDNGTAPGCTQKRPRCTTKPCRNGGVCQCTSGWGGRDCTDSISAPWRFEGNGRLTFNPLLRPIQLPWINALSIRTLQPDAFLMSIQYTYDGESHVLASSTPLNDGEWHRLEATWLGAEIKLSVDYGDGGADTVPFHEKIQGMYIGKIVIGAPDQPQYELNPYEGCIEDVRVGGSSAAASLSRPTSREFVTDGCPTVDSNEECPAEGGCPPPPAAVCQPKWGGRARCDCTAGRAGPLCQPVCELELCDNGGRCVEDQLEQKGYRCDCNSTEYTGKHCDQPGSQPCPAGWWGEPVCGPCKCDIFAGYNPDCDKKTGKCRCRENHYRPFISDTHSGSGLQELCLPCDCYHVGSRDSQCDHETGQCRCREGVIGLKCDSCPNSYAEVTLNGCKGENHIMRLFKLNIIY</sequence>
<dbReference type="Gene3D" id="2.10.25.10">
    <property type="entry name" value="Laminin"/>
    <property type="match status" value="2"/>
</dbReference>
<keyword evidence="1" id="KW-0677">Repeat</keyword>
<dbReference type="CDD" id="cd00055">
    <property type="entry name" value="EGF_Lam"/>
    <property type="match status" value="1"/>
</dbReference>
<evidence type="ECO:0000259" key="7">
    <source>
        <dbReference type="PROSITE" id="PS50025"/>
    </source>
</evidence>
<feature type="non-terminal residue" evidence="10">
    <location>
        <position position="436"/>
    </location>
</feature>
<organism evidence="10 11">
    <name type="scientific">Acanthoscelides obtectus</name>
    <name type="common">Bean weevil</name>
    <name type="synonym">Bruchus obtectus</name>
    <dbReference type="NCBI Taxonomy" id="200917"/>
    <lineage>
        <taxon>Eukaryota</taxon>
        <taxon>Metazoa</taxon>
        <taxon>Ecdysozoa</taxon>
        <taxon>Arthropoda</taxon>
        <taxon>Hexapoda</taxon>
        <taxon>Insecta</taxon>
        <taxon>Pterygota</taxon>
        <taxon>Neoptera</taxon>
        <taxon>Endopterygota</taxon>
        <taxon>Coleoptera</taxon>
        <taxon>Polyphaga</taxon>
        <taxon>Cucujiformia</taxon>
        <taxon>Chrysomeloidea</taxon>
        <taxon>Chrysomelidae</taxon>
        <taxon>Bruchinae</taxon>
        <taxon>Bruchini</taxon>
        <taxon>Acanthoscelides</taxon>
    </lineage>
</organism>
<evidence type="ECO:0000313" key="10">
    <source>
        <dbReference type="EMBL" id="CAH1976683.1"/>
    </source>
</evidence>
<dbReference type="Gene3D" id="2.60.120.200">
    <property type="match status" value="2"/>
</dbReference>
<evidence type="ECO:0000256" key="3">
    <source>
        <dbReference type="ARBA" id="ARBA00023180"/>
    </source>
</evidence>
<dbReference type="InterPro" id="IPR000742">
    <property type="entry name" value="EGF"/>
</dbReference>
<comment type="caution">
    <text evidence="5">Lacks conserved residue(s) required for the propagation of feature annotation.</text>
</comment>
<dbReference type="GO" id="GO:0048468">
    <property type="term" value="P:cell development"/>
    <property type="evidence" value="ECO:0007669"/>
    <property type="project" value="UniProtKB-ARBA"/>
</dbReference>
<name>A0A9P0KKE6_ACAOB</name>
<dbReference type="PROSITE" id="PS00022">
    <property type="entry name" value="EGF_1"/>
    <property type="match status" value="1"/>
</dbReference>
<dbReference type="GO" id="GO:0048513">
    <property type="term" value="P:animal organ development"/>
    <property type="evidence" value="ECO:0007669"/>
    <property type="project" value="UniProtKB-ARBA"/>
</dbReference>
<dbReference type="OrthoDB" id="26203at2759"/>
<keyword evidence="11" id="KW-1185">Reference proteome</keyword>
<keyword evidence="5" id="KW-0245">EGF-like domain</keyword>
<evidence type="ECO:0000256" key="4">
    <source>
        <dbReference type="ARBA" id="ARBA00023292"/>
    </source>
</evidence>
<evidence type="ECO:0000256" key="2">
    <source>
        <dbReference type="ARBA" id="ARBA00023157"/>
    </source>
</evidence>
<dbReference type="SUPFAM" id="SSF49899">
    <property type="entry name" value="Concanavalin A-like lectins/glucanases"/>
    <property type="match status" value="2"/>
</dbReference>
<protein>
    <submittedName>
        <fullName evidence="10">Uncharacterized protein</fullName>
    </submittedName>
</protein>
<proteinExistence type="predicted"/>
<dbReference type="SUPFAM" id="SSF57196">
    <property type="entry name" value="EGF/Laminin"/>
    <property type="match status" value="1"/>
</dbReference>
<dbReference type="PROSITE" id="PS50026">
    <property type="entry name" value="EGF_3"/>
    <property type="match status" value="1"/>
</dbReference>
<keyword evidence="4 6" id="KW-0424">Laminin EGF-like domain</keyword>
<dbReference type="Pfam" id="PF00053">
    <property type="entry name" value="EGF_laminin"/>
    <property type="match status" value="2"/>
</dbReference>
<evidence type="ECO:0000256" key="1">
    <source>
        <dbReference type="ARBA" id="ARBA00022737"/>
    </source>
</evidence>
<feature type="disulfide bond" evidence="6">
    <location>
        <begin position="375"/>
        <end position="387"/>
    </location>
</feature>
<dbReference type="Proteomes" id="UP001152888">
    <property type="component" value="Unassembled WGS sequence"/>
</dbReference>
<dbReference type="PANTHER" id="PTHR24044">
    <property type="entry name" value="NOTCH LIGAND FAMILY MEMBER"/>
    <property type="match status" value="1"/>
</dbReference>
<reference evidence="10" key="1">
    <citation type="submission" date="2022-03" db="EMBL/GenBank/DDBJ databases">
        <authorList>
            <person name="Sayadi A."/>
        </authorList>
    </citation>
    <scope>NUCLEOTIDE SEQUENCE</scope>
</reference>
<feature type="domain" description="Laminin G" evidence="7">
    <location>
        <begin position="1"/>
        <end position="41"/>
    </location>
</feature>
<dbReference type="GO" id="GO:0009888">
    <property type="term" value="P:tissue development"/>
    <property type="evidence" value="ECO:0007669"/>
    <property type="project" value="UniProtKB-ARBA"/>
</dbReference>
<dbReference type="GO" id="GO:0030054">
    <property type="term" value="C:cell junction"/>
    <property type="evidence" value="ECO:0007669"/>
    <property type="project" value="UniProtKB-ARBA"/>
</dbReference>
<dbReference type="FunFam" id="2.10.25.10:FF:000011">
    <property type="entry name" value="Cadherin EGF LAG seven-pass G-type receptor"/>
    <property type="match status" value="1"/>
</dbReference>
<dbReference type="SMART" id="SM00181">
    <property type="entry name" value="EGF"/>
    <property type="match status" value="3"/>
</dbReference>